<dbReference type="Gene3D" id="1.10.10.1230">
    <property type="entry name" value="Penicillin-binding protein, N-terminal non-catalytic domain, head sub-domain"/>
    <property type="match status" value="2"/>
</dbReference>
<dbReference type="Proteomes" id="UP001073053">
    <property type="component" value="Unassembled WGS sequence"/>
</dbReference>
<accession>A0A9Q4EHY9</accession>
<comment type="subcellular location">
    <subcellularLocation>
        <location evidence="2">Cell membrane</location>
    </subcellularLocation>
    <subcellularLocation>
        <location evidence="1">Membrane</location>
        <topology evidence="1">Single-pass membrane protein</topology>
    </subcellularLocation>
</comment>
<evidence type="ECO:0000256" key="15">
    <source>
        <dbReference type="SAM" id="Phobius"/>
    </source>
</evidence>
<dbReference type="SUPFAM" id="SSF56519">
    <property type="entry name" value="Penicillin binding protein dimerisation domain"/>
    <property type="match status" value="1"/>
</dbReference>
<keyword evidence="6" id="KW-1003">Cell membrane</keyword>
<evidence type="ECO:0000256" key="14">
    <source>
        <dbReference type="SAM" id="MobiDB-lite"/>
    </source>
</evidence>
<evidence type="ECO:0000256" key="10">
    <source>
        <dbReference type="ARBA" id="ARBA00022989"/>
    </source>
</evidence>
<comment type="catalytic activity">
    <reaction evidence="13">
        <text>Preferential cleavage: (Ac)2-L-Lys-D-Ala-|-D-Ala. Also transpeptidation of peptidyl-alanyl moieties that are N-acyl substituents of D-alanine.</text>
        <dbReference type="EC" id="3.4.16.4"/>
    </reaction>
</comment>
<dbReference type="RefSeq" id="WP_268498105.1">
    <property type="nucleotide sequence ID" value="NZ_JALAVZ010000011.1"/>
</dbReference>
<evidence type="ECO:0000256" key="5">
    <source>
        <dbReference type="ARBA" id="ARBA00012448"/>
    </source>
</evidence>
<dbReference type="InterPro" id="IPR005311">
    <property type="entry name" value="PBP_dimer"/>
</dbReference>
<comment type="caution">
    <text evidence="18">The sequence shown here is derived from an EMBL/GenBank/DDBJ whole genome shotgun (WGS) entry which is preliminary data.</text>
</comment>
<dbReference type="EC" id="3.4.16.4" evidence="5"/>
<evidence type="ECO:0000256" key="9">
    <source>
        <dbReference type="ARBA" id="ARBA00022984"/>
    </source>
</evidence>
<keyword evidence="10 15" id="KW-1133">Transmembrane helix</keyword>
<evidence type="ECO:0000259" key="17">
    <source>
        <dbReference type="Pfam" id="PF03717"/>
    </source>
</evidence>
<dbReference type="GO" id="GO:0071555">
    <property type="term" value="P:cell wall organization"/>
    <property type="evidence" value="ECO:0007669"/>
    <property type="project" value="UniProtKB-KW"/>
</dbReference>
<organism evidence="18 19">
    <name type="scientific">Bacillus halotolerans</name>
    <dbReference type="NCBI Taxonomy" id="260554"/>
    <lineage>
        <taxon>Bacteria</taxon>
        <taxon>Bacillati</taxon>
        <taxon>Bacillota</taxon>
        <taxon>Bacilli</taxon>
        <taxon>Bacillales</taxon>
        <taxon>Bacillaceae</taxon>
        <taxon>Bacillus</taxon>
    </lineage>
</organism>
<dbReference type="InterPro" id="IPR012338">
    <property type="entry name" value="Beta-lactam/transpept-like"/>
</dbReference>
<comment type="similarity">
    <text evidence="4">Belongs to the transpeptidase family.</text>
</comment>
<evidence type="ECO:0000256" key="4">
    <source>
        <dbReference type="ARBA" id="ARBA00007171"/>
    </source>
</evidence>
<keyword evidence="7 15" id="KW-0812">Transmembrane</keyword>
<keyword evidence="9" id="KW-0573">Peptidoglycan synthesis</keyword>
<keyword evidence="11 15" id="KW-0472">Membrane</keyword>
<dbReference type="AlphaFoldDB" id="A0A9Q4EHY9"/>
<dbReference type="GO" id="GO:0008658">
    <property type="term" value="F:penicillin binding"/>
    <property type="evidence" value="ECO:0007669"/>
    <property type="project" value="InterPro"/>
</dbReference>
<dbReference type="Pfam" id="PF03717">
    <property type="entry name" value="PBP_dimer"/>
    <property type="match status" value="1"/>
</dbReference>
<dbReference type="InterPro" id="IPR036138">
    <property type="entry name" value="PBP_dimer_sf"/>
</dbReference>
<dbReference type="InterPro" id="IPR001460">
    <property type="entry name" value="PCN-bd_Tpept"/>
</dbReference>
<evidence type="ECO:0000256" key="11">
    <source>
        <dbReference type="ARBA" id="ARBA00023136"/>
    </source>
</evidence>
<evidence type="ECO:0000256" key="6">
    <source>
        <dbReference type="ARBA" id="ARBA00022475"/>
    </source>
</evidence>
<evidence type="ECO:0000256" key="13">
    <source>
        <dbReference type="ARBA" id="ARBA00034000"/>
    </source>
</evidence>
<sequence>MTEIGREPKKKRKGNRAIRMNLYFLAVFVLFTALIFKLGVVQIVEGEQHEENAEKANAKTAYYPAPRGKMYDRNEKVAVDNQSVPEIVYVSTSSTKTEDKIKTAKRLAALIDIDTEFLKDRDLRDYWLASHPKKALGLLKESESNLKGTQAYKLQVERVPAEELKAIQRDDEEMQTAAIYTRFSSGNAYEPQIVKAMDPNDSNGNGKNGSLLDEKKNSSQRPKNDLTYDEISIVSEHLEELPGIDVVNDWTRKYPYDKTLYSVFGGVTTPDQGLLSDRKDFYVTRGYASNDRVGKSYLEYQYEDYLNSHKEKVEYVEDNKGNVVSQKTIDKGSRGYDLRLSFDMELQAKIEKIVEEEVRNSRARGNYMLDRAFVVMMDPNNGDILSMAGKKIDLETNKIQDYAIGAFTTQYEMGSAVKGATVLAGYQDGIPHYKYFHDAPMYLGTNLIKKSYTNMGTINELTALQKSSNVYMFNVAMHIAGVTYKPRGPLPADQKDLLKMRNYYSQFGLGVKTGVDLPQESAGMQTTPDVVGGLILDLAIGQYDTYTPLQMAQYISVIANGGYRVQPRIVTSIHEPGKKDELGKAIEQRKPKVLNKINNSQSDLQQVQTGMKLVTSSGTAKNTFTEDVSGKTGTAETFYYGTNRNWWGKKTYNLTFVGYYPSKKPKVAFSVVVPSVDDDDKINKIIAKRAIHAYAELEKKNSKK</sequence>
<feature type="compositionally biased region" description="Basic and acidic residues" evidence="14">
    <location>
        <begin position="212"/>
        <end position="224"/>
    </location>
</feature>
<comment type="pathway">
    <text evidence="3">Cell wall biogenesis; peptidoglycan biosynthesis.</text>
</comment>
<reference evidence="18" key="1">
    <citation type="submission" date="2022-02" db="EMBL/GenBank/DDBJ databases">
        <title>Crop Bioprotection Bacillus Genome Sequencing.</title>
        <authorList>
            <person name="Dunlap C."/>
        </authorList>
    </citation>
    <scope>NUCLEOTIDE SEQUENCE</scope>
    <source>
        <strain evidence="18">EC49O2N-C10</strain>
    </source>
</reference>
<dbReference type="Gene3D" id="3.90.1310.10">
    <property type="entry name" value="Penicillin-binding protein 2a (Domain 2)"/>
    <property type="match status" value="2"/>
</dbReference>
<dbReference type="Gene3D" id="3.40.710.10">
    <property type="entry name" value="DD-peptidase/beta-lactamase superfamily"/>
    <property type="match status" value="1"/>
</dbReference>
<gene>
    <name evidence="18" type="ORF">MOF03_04750</name>
</gene>
<feature type="domain" description="Penicillin-binding protein transpeptidase" evidence="16">
    <location>
        <begin position="373"/>
        <end position="690"/>
    </location>
</feature>
<evidence type="ECO:0000259" key="16">
    <source>
        <dbReference type="Pfam" id="PF00905"/>
    </source>
</evidence>
<evidence type="ECO:0000313" key="18">
    <source>
        <dbReference type="EMBL" id="MCY9183972.1"/>
    </source>
</evidence>
<evidence type="ECO:0000256" key="3">
    <source>
        <dbReference type="ARBA" id="ARBA00004752"/>
    </source>
</evidence>
<dbReference type="PANTHER" id="PTHR30627:SF2">
    <property type="entry name" value="PEPTIDOGLYCAN D,D-TRANSPEPTIDASE MRDA"/>
    <property type="match status" value="1"/>
</dbReference>
<feature type="region of interest" description="Disordered" evidence="14">
    <location>
        <begin position="195"/>
        <end position="224"/>
    </location>
</feature>
<dbReference type="GO" id="GO:0009002">
    <property type="term" value="F:serine-type D-Ala-D-Ala carboxypeptidase activity"/>
    <property type="evidence" value="ECO:0007669"/>
    <property type="project" value="UniProtKB-EC"/>
</dbReference>
<dbReference type="SUPFAM" id="SSF56601">
    <property type="entry name" value="beta-lactamase/transpeptidase-like"/>
    <property type="match status" value="1"/>
</dbReference>
<evidence type="ECO:0000256" key="7">
    <source>
        <dbReference type="ARBA" id="ARBA00022692"/>
    </source>
</evidence>
<keyword evidence="12" id="KW-0961">Cell wall biogenesis/degradation</keyword>
<feature type="domain" description="Penicillin-binding protein dimerisation" evidence="17">
    <location>
        <begin position="64"/>
        <end position="327"/>
    </location>
</feature>
<evidence type="ECO:0000256" key="1">
    <source>
        <dbReference type="ARBA" id="ARBA00004167"/>
    </source>
</evidence>
<feature type="transmembrane region" description="Helical" evidence="15">
    <location>
        <begin position="21"/>
        <end position="40"/>
    </location>
</feature>
<name>A0A9Q4EHY9_9BACI</name>
<dbReference type="GO" id="GO:0071972">
    <property type="term" value="F:peptidoglycan L,D-transpeptidase activity"/>
    <property type="evidence" value="ECO:0007669"/>
    <property type="project" value="TreeGrafter"/>
</dbReference>
<evidence type="ECO:0000256" key="12">
    <source>
        <dbReference type="ARBA" id="ARBA00023316"/>
    </source>
</evidence>
<dbReference type="PANTHER" id="PTHR30627">
    <property type="entry name" value="PEPTIDOGLYCAN D,D-TRANSPEPTIDASE"/>
    <property type="match status" value="1"/>
</dbReference>
<keyword evidence="8" id="KW-0133">Cell shape</keyword>
<dbReference type="EMBL" id="JALAWA010000002">
    <property type="protein sequence ID" value="MCY9183972.1"/>
    <property type="molecule type" value="Genomic_DNA"/>
</dbReference>
<dbReference type="InterPro" id="IPR050515">
    <property type="entry name" value="Beta-lactam/transpept"/>
</dbReference>
<dbReference type="Pfam" id="PF00905">
    <property type="entry name" value="Transpeptidase"/>
    <property type="match status" value="1"/>
</dbReference>
<evidence type="ECO:0000256" key="2">
    <source>
        <dbReference type="ARBA" id="ARBA00004236"/>
    </source>
</evidence>
<protein>
    <recommendedName>
        <fullName evidence="5">serine-type D-Ala-D-Ala carboxypeptidase</fullName>
        <ecNumber evidence="5">3.4.16.4</ecNumber>
    </recommendedName>
</protein>
<evidence type="ECO:0000313" key="19">
    <source>
        <dbReference type="Proteomes" id="UP001073053"/>
    </source>
</evidence>
<dbReference type="GO" id="GO:0008360">
    <property type="term" value="P:regulation of cell shape"/>
    <property type="evidence" value="ECO:0007669"/>
    <property type="project" value="UniProtKB-KW"/>
</dbReference>
<dbReference type="GO" id="GO:0005886">
    <property type="term" value="C:plasma membrane"/>
    <property type="evidence" value="ECO:0007669"/>
    <property type="project" value="UniProtKB-SubCell"/>
</dbReference>
<dbReference type="GO" id="GO:0009252">
    <property type="term" value="P:peptidoglycan biosynthetic process"/>
    <property type="evidence" value="ECO:0007669"/>
    <property type="project" value="UniProtKB-KW"/>
</dbReference>
<evidence type="ECO:0000256" key="8">
    <source>
        <dbReference type="ARBA" id="ARBA00022960"/>
    </source>
</evidence>
<proteinExistence type="inferred from homology"/>